<sequence>MTSWKKQLALEAREFMSPLIATKFFIIYPGFIKKRDEIYSEINFLIHNTKKYLMRALTKYFNSLFEGKDLEFIEKPKQADGVQLGVFVFIKDNSNRPTSSYYAKTIGNMPKAEFDPELKRKIDLNELFVYQLFKIIGIGASEVHIISDGLRSGRVYLATKLIDNFFTASGNSVDQILGRAPSTACKKQIVIDGEMIKPLEILASLLCLEDLLLNKGNYGFIERQPTEEEKKEGKEESIQELRIVDFRVNVALGSSISKSKKEIPYLEKYFEKWNMMSSIDEARKLIEDDEAIENNMEALNMDYFNFYITQIKKTFLKFILKLKFMLDCFLAKKTKAE</sequence>
<dbReference type="Proteomes" id="UP000887540">
    <property type="component" value="Unplaced"/>
</dbReference>
<dbReference type="AlphaFoldDB" id="A0A914EDF4"/>
<protein>
    <submittedName>
        <fullName evidence="2">Uncharacterized protein</fullName>
    </submittedName>
</protein>
<evidence type="ECO:0000313" key="2">
    <source>
        <dbReference type="WBParaSite" id="ACRNAN_scaffold7449.g19726.t1"/>
    </source>
</evidence>
<evidence type="ECO:0000313" key="1">
    <source>
        <dbReference type="Proteomes" id="UP000887540"/>
    </source>
</evidence>
<dbReference type="PANTHER" id="PTHR33651">
    <property type="entry name" value="PROTEIN CBG06246"/>
    <property type="match status" value="1"/>
</dbReference>
<name>A0A914EDF4_9BILA</name>
<dbReference type="PANTHER" id="PTHR33651:SF3">
    <property type="entry name" value="PHAGE PROTEIN"/>
    <property type="match status" value="1"/>
</dbReference>
<proteinExistence type="predicted"/>
<dbReference type="WBParaSite" id="ACRNAN_scaffold7449.g19726.t1">
    <property type="protein sequence ID" value="ACRNAN_scaffold7449.g19726.t1"/>
    <property type="gene ID" value="ACRNAN_scaffold7449.g19726"/>
</dbReference>
<accession>A0A914EDF4</accession>
<organism evidence="1 2">
    <name type="scientific">Acrobeloides nanus</name>
    <dbReference type="NCBI Taxonomy" id="290746"/>
    <lineage>
        <taxon>Eukaryota</taxon>
        <taxon>Metazoa</taxon>
        <taxon>Ecdysozoa</taxon>
        <taxon>Nematoda</taxon>
        <taxon>Chromadorea</taxon>
        <taxon>Rhabditida</taxon>
        <taxon>Tylenchina</taxon>
        <taxon>Cephalobomorpha</taxon>
        <taxon>Cephaloboidea</taxon>
        <taxon>Cephalobidae</taxon>
        <taxon>Acrobeloides</taxon>
    </lineage>
</organism>
<keyword evidence="1" id="KW-1185">Reference proteome</keyword>
<reference evidence="2" key="1">
    <citation type="submission" date="2022-11" db="UniProtKB">
        <authorList>
            <consortium name="WormBaseParasite"/>
        </authorList>
    </citation>
    <scope>IDENTIFICATION</scope>
</reference>